<dbReference type="CDD" id="cd01646">
    <property type="entry name" value="RT_Bac_retron_I"/>
    <property type="match status" value="1"/>
</dbReference>
<dbReference type="InterPro" id="IPR000477">
    <property type="entry name" value="RT_dom"/>
</dbReference>
<dbReference type="PROSITE" id="PS50878">
    <property type="entry name" value="RT_POL"/>
    <property type="match status" value="1"/>
</dbReference>
<evidence type="ECO:0000259" key="2">
    <source>
        <dbReference type="PROSITE" id="PS50878"/>
    </source>
</evidence>
<dbReference type="RefSeq" id="WP_154468031.1">
    <property type="nucleotide sequence ID" value="NZ_VUMI01000073.1"/>
</dbReference>
<keyword evidence="3" id="KW-0808">Transferase</keyword>
<reference evidence="3 4" key="1">
    <citation type="submission" date="2019-08" db="EMBL/GenBank/DDBJ databases">
        <title>In-depth cultivation of the pig gut microbiome towards novel bacterial diversity and tailored functional studies.</title>
        <authorList>
            <person name="Wylensek D."/>
            <person name="Hitch T.C.A."/>
            <person name="Clavel T."/>
        </authorList>
    </citation>
    <scope>NUCLEOTIDE SEQUENCE [LARGE SCALE GENOMIC DNA]</scope>
    <source>
        <strain evidence="3 4">WCA-389-WT-23B</strain>
    </source>
</reference>
<name>A0A6N7WLS1_9FIRM</name>
<dbReference type="AlphaFoldDB" id="A0A6N7WLS1"/>
<feature type="region of interest" description="Disordered" evidence="1">
    <location>
        <begin position="347"/>
        <end position="394"/>
    </location>
</feature>
<evidence type="ECO:0000313" key="4">
    <source>
        <dbReference type="Proteomes" id="UP000436047"/>
    </source>
</evidence>
<keyword evidence="4" id="KW-1185">Reference proteome</keyword>
<sequence>MKTYSNLYDKCLDREFIKAMIIEAAKGKKKRVDVRRVLEKIDHYADLFYNILEKQTYKAHIPRATIINEGTRPKKREIRKIRFFDQVIHHIVVKSCYEVFTRSMYEFCCGSVPNRGIHYGKHYIERWINTDHKNTKYCCQMDIRHYFDSVDHEVLKRLLRHKITDRRMLWLLYEIIDSCETGIPLGYYTSQWFANFFLEGLDHYIKEQLHVKYYVRYLDDMVIFGRNKKELHKARAAIAAYLENNLRLQMKGNYQVFRLDYITKDGKHKGRALDFMGFRFWRDRTTLRKSLMLRICRKAKRIDRKLRPTYYDAAAMLSYMGWIKNSSTYEMYEERIKPHISVKQMKQIVSKKSKEGAATNGKTDLETGSRKPGKEASINGQRKQPDHGIHSQEC</sequence>
<protein>
    <submittedName>
        <fullName evidence="3">RNA-directed DNA polymerase</fullName>
    </submittedName>
</protein>
<accession>A0A6N7WLS1</accession>
<dbReference type="PANTHER" id="PTHR34047:SF8">
    <property type="entry name" value="PROTEIN YKFC"/>
    <property type="match status" value="1"/>
</dbReference>
<keyword evidence="3" id="KW-0548">Nucleotidyltransferase</keyword>
<gene>
    <name evidence="3" type="ORF">FYJ45_26500</name>
</gene>
<dbReference type="SUPFAM" id="SSF56672">
    <property type="entry name" value="DNA/RNA polymerases"/>
    <property type="match status" value="1"/>
</dbReference>
<dbReference type="EMBL" id="VUMI01000073">
    <property type="protein sequence ID" value="MSS91643.1"/>
    <property type="molecule type" value="Genomic_DNA"/>
</dbReference>
<dbReference type="InterPro" id="IPR043502">
    <property type="entry name" value="DNA/RNA_pol_sf"/>
</dbReference>
<proteinExistence type="predicted"/>
<organism evidence="3 4">
    <name type="scientific">Eisenbergiella porci</name>
    <dbReference type="NCBI Taxonomy" id="2652274"/>
    <lineage>
        <taxon>Bacteria</taxon>
        <taxon>Bacillati</taxon>
        <taxon>Bacillota</taxon>
        <taxon>Clostridia</taxon>
        <taxon>Lachnospirales</taxon>
        <taxon>Lachnospiraceae</taxon>
        <taxon>Eisenbergiella</taxon>
    </lineage>
</organism>
<evidence type="ECO:0000256" key="1">
    <source>
        <dbReference type="SAM" id="MobiDB-lite"/>
    </source>
</evidence>
<feature type="compositionally biased region" description="Basic and acidic residues" evidence="1">
    <location>
        <begin position="363"/>
        <end position="374"/>
    </location>
</feature>
<dbReference type="GO" id="GO:0003964">
    <property type="term" value="F:RNA-directed DNA polymerase activity"/>
    <property type="evidence" value="ECO:0007669"/>
    <property type="project" value="UniProtKB-KW"/>
</dbReference>
<dbReference type="PANTHER" id="PTHR34047">
    <property type="entry name" value="NUCLEAR INTRON MATURASE 1, MITOCHONDRIAL-RELATED"/>
    <property type="match status" value="1"/>
</dbReference>
<comment type="caution">
    <text evidence="3">The sequence shown here is derived from an EMBL/GenBank/DDBJ whole genome shotgun (WGS) entry which is preliminary data.</text>
</comment>
<evidence type="ECO:0000313" key="3">
    <source>
        <dbReference type="EMBL" id="MSS91643.1"/>
    </source>
</evidence>
<keyword evidence="3" id="KW-0695">RNA-directed DNA polymerase</keyword>
<feature type="domain" description="Reverse transcriptase" evidence="2">
    <location>
        <begin position="1"/>
        <end position="280"/>
    </location>
</feature>
<feature type="compositionally biased region" description="Basic and acidic residues" evidence="1">
    <location>
        <begin position="383"/>
        <end position="394"/>
    </location>
</feature>
<dbReference type="Proteomes" id="UP000436047">
    <property type="component" value="Unassembled WGS sequence"/>
</dbReference>
<dbReference type="GeneID" id="86056552"/>
<dbReference type="Pfam" id="PF00078">
    <property type="entry name" value="RVT_1"/>
    <property type="match status" value="1"/>
</dbReference>
<dbReference type="InterPro" id="IPR051083">
    <property type="entry name" value="GrpII_Intron_Splice-Mob/Def"/>
</dbReference>